<feature type="region of interest" description="Disordered" evidence="1">
    <location>
        <begin position="306"/>
        <end position="396"/>
    </location>
</feature>
<evidence type="ECO:0000313" key="3">
    <source>
        <dbReference type="Proteomes" id="UP000039865"/>
    </source>
</evidence>
<proteinExistence type="predicted"/>
<dbReference type="InParanoid" id="A0A078AYV4"/>
<sequence length="396" mass="44836">MEQNTKAIGSQLINNLFTAHLSNVKNSLYLIDETNCSSKAFRDLIINYGIEQLIQSKIYGNVIYLSMRNIKDLKFLNDDYSAKYSHQALYQNIAKIGDVEYHTLMASGQSIPKRESISIPKLDNLILLNAYPLLINPPGIGGLGKPSNIYQILKQSEKPYETLLKIINIIISSQKLGQAALVIDSLQLFEKLGKPSDLLNFFGQVQRSIESSSIFPVYVHSDFSLVRNKQLQLALTKSCNGYLRIEKESSGVQKNNTSNKYKYALVYVSVVKPGERFTDETSVVQYSLLDYEMKLLGNKEDVMKHFSDGKKQSQEEKPSNVKATFKIEINDEDKKVRDSSNTTLYHTGNSNQGGIQLDQEDLDELEKKRLEDIEEGEGGEDDDEEEEDDPDEDLDF</sequence>
<accession>A0A078AYV4</accession>
<dbReference type="Proteomes" id="UP000039865">
    <property type="component" value="Unassembled WGS sequence"/>
</dbReference>
<dbReference type="AlphaFoldDB" id="A0A078AYV4"/>
<feature type="compositionally biased region" description="Acidic residues" evidence="1">
    <location>
        <begin position="372"/>
        <end position="396"/>
    </location>
</feature>
<name>A0A078AYV4_STYLE</name>
<gene>
    <name evidence="2" type="primary">Contig1843.g1996</name>
    <name evidence="2" type="ORF">STYLEM_15059</name>
</gene>
<dbReference type="EMBL" id="CCKQ01014217">
    <property type="protein sequence ID" value="CDW85968.1"/>
    <property type="molecule type" value="Genomic_DNA"/>
</dbReference>
<evidence type="ECO:0008006" key="4">
    <source>
        <dbReference type="Google" id="ProtNLM"/>
    </source>
</evidence>
<feature type="compositionally biased region" description="Basic and acidic residues" evidence="1">
    <location>
        <begin position="306"/>
        <end position="319"/>
    </location>
</feature>
<evidence type="ECO:0000313" key="2">
    <source>
        <dbReference type="EMBL" id="CDW85968.1"/>
    </source>
</evidence>
<keyword evidence="3" id="KW-1185">Reference proteome</keyword>
<feature type="compositionally biased region" description="Polar residues" evidence="1">
    <location>
        <begin position="339"/>
        <end position="354"/>
    </location>
</feature>
<reference evidence="2 3" key="1">
    <citation type="submission" date="2014-06" db="EMBL/GenBank/DDBJ databases">
        <authorList>
            <person name="Swart Estienne"/>
        </authorList>
    </citation>
    <scope>NUCLEOTIDE SEQUENCE [LARGE SCALE GENOMIC DNA]</scope>
    <source>
        <strain evidence="2 3">130c</strain>
    </source>
</reference>
<protein>
    <recommendedName>
        <fullName evidence="4">Elongator complex protein 5</fullName>
    </recommendedName>
</protein>
<evidence type="ECO:0000256" key="1">
    <source>
        <dbReference type="SAM" id="MobiDB-lite"/>
    </source>
</evidence>
<feature type="compositionally biased region" description="Basic and acidic residues" evidence="1">
    <location>
        <begin position="328"/>
        <end position="338"/>
    </location>
</feature>
<organism evidence="2 3">
    <name type="scientific">Stylonychia lemnae</name>
    <name type="common">Ciliate</name>
    <dbReference type="NCBI Taxonomy" id="5949"/>
    <lineage>
        <taxon>Eukaryota</taxon>
        <taxon>Sar</taxon>
        <taxon>Alveolata</taxon>
        <taxon>Ciliophora</taxon>
        <taxon>Intramacronucleata</taxon>
        <taxon>Spirotrichea</taxon>
        <taxon>Stichotrichia</taxon>
        <taxon>Sporadotrichida</taxon>
        <taxon>Oxytrichidae</taxon>
        <taxon>Stylonychinae</taxon>
        <taxon>Stylonychia</taxon>
    </lineage>
</organism>